<dbReference type="Gene3D" id="1.10.510.10">
    <property type="entry name" value="Transferase(Phosphotransferase) domain 1"/>
    <property type="match status" value="1"/>
</dbReference>
<evidence type="ECO:0000259" key="11">
    <source>
        <dbReference type="PROSITE" id="PS50011"/>
    </source>
</evidence>
<accession>A0A7W7WKK1</accession>
<feature type="region of interest" description="Disordered" evidence="10">
    <location>
        <begin position="343"/>
        <end position="458"/>
    </location>
</feature>
<feature type="compositionally biased region" description="Low complexity" evidence="10">
    <location>
        <begin position="363"/>
        <end position="386"/>
    </location>
</feature>
<dbReference type="PROSITE" id="PS50231">
    <property type="entry name" value="RICIN_B_LECTIN"/>
    <property type="match status" value="1"/>
</dbReference>
<keyword evidence="4 9" id="KW-0547">Nucleotide-binding</keyword>
<dbReference type="PANTHER" id="PTHR43289:SF6">
    <property type="entry name" value="SERINE_THREONINE-PROTEIN KINASE NEKL-3"/>
    <property type="match status" value="1"/>
</dbReference>
<evidence type="ECO:0000256" key="9">
    <source>
        <dbReference type="PROSITE-ProRule" id="PRU10141"/>
    </source>
</evidence>
<dbReference type="FunFam" id="3.30.200.20:FF:000035">
    <property type="entry name" value="Serine/threonine protein kinase Stk1"/>
    <property type="match status" value="1"/>
</dbReference>
<dbReference type="InterPro" id="IPR017441">
    <property type="entry name" value="Protein_kinase_ATP_BS"/>
</dbReference>
<dbReference type="Proteomes" id="UP000573327">
    <property type="component" value="Unassembled WGS sequence"/>
</dbReference>
<dbReference type="Gene3D" id="2.80.10.50">
    <property type="match status" value="1"/>
</dbReference>
<dbReference type="RefSeq" id="WP_184922514.1">
    <property type="nucleotide sequence ID" value="NZ_JACHJR010000001.1"/>
</dbReference>
<dbReference type="PROSITE" id="PS00108">
    <property type="entry name" value="PROTEIN_KINASE_ST"/>
    <property type="match status" value="1"/>
</dbReference>
<evidence type="ECO:0000256" key="3">
    <source>
        <dbReference type="ARBA" id="ARBA00022679"/>
    </source>
</evidence>
<evidence type="ECO:0000256" key="2">
    <source>
        <dbReference type="ARBA" id="ARBA00022527"/>
    </source>
</evidence>
<gene>
    <name evidence="12" type="ORF">F4556_006442</name>
</gene>
<evidence type="ECO:0000256" key="1">
    <source>
        <dbReference type="ARBA" id="ARBA00012513"/>
    </source>
</evidence>
<dbReference type="SUPFAM" id="SSF56112">
    <property type="entry name" value="Protein kinase-like (PK-like)"/>
    <property type="match status" value="1"/>
</dbReference>
<evidence type="ECO:0000256" key="6">
    <source>
        <dbReference type="ARBA" id="ARBA00022840"/>
    </source>
</evidence>
<dbReference type="SMART" id="SM00220">
    <property type="entry name" value="S_TKc"/>
    <property type="match status" value="1"/>
</dbReference>
<feature type="binding site" evidence="9">
    <location>
        <position position="41"/>
    </location>
    <ligand>
        <name>ATP</name>
        <dbReference type="ChEBI" id="CHEBI:30616"/>
    </ligand>
</feature>
<dbReference type="Gene3D" id="3.30.200.20">
    <property type="entry name" value="Phosphorylase Kinase, domain 1"/>
    <property type="match status" value="1"/>
</dbReference>
<dbReference type="Pfam" id="PF00069">
    <property type="entry name" value="Pkinase"/>
    <property type="match status" value="1"/>
</dbReference>
<dbReference type="InterPro" id="IPR008271">
    <property type="entry name" value="Ser/Thr_kinase_AS"/>
</dbReference>
<dbReference type="EC" id="2.7.11.1" evidence="1"/>
<evidence type="ECO:0000313" key="12">
    <source>
        <dbReference type="EMBL" id="MBB4950907.1"/>
    </source>
</evidence>
<evidence type="ECO:0000256" key="10">
    <source>
        <dbReference type="SAM" id="MobiDB-lite"/>
    </source>
</evidence>
<keyword evidence="2" id="KW-0723">Serine/threonine-protein kinase</keyword>
<dbReference type="GO" id="GO:0045717">
    <property type="term" value="P:negative regulation of fatty acid biosynthetic process"/>
    <property type="evidence" value="ECO:0007669"/>
    <property type="project" value="UniProtKB-ARBA"/>
</dbReference>
<evidence type="ECO:0000313" key="13">
    <source>
        <dbReference type="Proteomes" id="UP000573327"/>
    </source>
</evidence>
<keyword evidence="6 9" id="KW-0067">ATP-binding</keyword>
<comment type="caution">
    <text evidence="12">The sequence shown here is derived from an EMBL/GenBank/DDBJ whole genome shotgun (WGS) entry which is preliminary data.</text>
</comment>
<comment type="catalytic activity">
    <reaction evidence="8">
        <text>L-seryl-[protein] + ATP = O-phospho-L-seryl-[protein] + ADP + H(+)</text>
        <dbReference type="Rhea" id="RHEA:17989"/>
        <dbReference type="Rhea" id="RHEA-COMP:9863"/>
        <dbReference type="Rhea" id="RHEA-COMP:11604"/>
        <dbReference type="ChEBI" id="CHEBI:15378"/>
        <dbReference type="ChEBI" id="CHEBI:29999"/>
        <dbReference type="ChEBI" id="CHEBI:30616"/>
        <dbReference type="ChEBI" id="CHEBI:83421"/>
        <dbReference type="ChEBI" id="CHEBI:456216"/>
        <dbReference type="EC" id="2.7.11.1"/>
    </reaction>
</comment>
<comment type="catalytic activity">
    <reaction evidence="7">
        <text>L-threonyl-[protein] + ATP = O-phospho-L-threonyl-[protein] + ADP + H(+)</text>
        <dbReference type="Rhea" id="RHEA:46608"/>
        <dbReference type="Rhea" id="RHEA-COMP:11060"/>
        <dbReference type="Rhea" id="RHEA-COMP:11605"/>
        <dbReference type="ChEBI" id="CHEBI:15378"/>
        <dbReference type="ChEBI" id="CHEBI:30013"/>
        <dbReference type="ChEBI" id="CHEBI:30616"/>
        <dbReference type="ChEBI" id="CHEBI:61977"/>
        <dbReference type="ChEBI" id="CHEBI:456216"/>
        <dbReference type="EC" id="2.7.11.1"/>
    </reaction>
</comment>
<name>A0A7W7WKK1_9ACTN</name>
<dbReference type="InterPro" id="IPR000719">
    <property type="entry name" value="Prot_kinase_dom"/>
</dbReference>
<dbReference type="SUPFAM" id="SSF50370">
    <property type="entry name" value="Ricin B-like lectins"/>
    <property type="match status" value="1"/>
</dbReference>
<evidence type="ECO:0000256" key="4">
    <source>
        <dbReference type="ARBA" id="ARBA00022741"/>
    </source>
</evidence>
<keyword evidence="13" id="KW-1185">Reference proteome</keyword>
<dbReference type="EMBL" id="JACHJR010000001">
    <property type="protein sequence ID" value="MBB4950907.1"/>
    <property type="molecule type" value="Genomic_DNA"/>
</dbReference>
<dbReference type="GO" id="GO:0004674">
    <property type="term" value="F:protein serine/threonine kinase activity"/>
    <property type="evidence" value="ECO:0007669"/>
    <property type="project" value="UniProtKB-KW"/>
</dbReference>
<dbReference type="InterPro" id="IPR035992">
    <property type="entry name" value="Ricin_B-like_lectins"/>
</dbReference>
<dbReference type="InterPro" id="IPR011009">
    <property type="entry name" value="Kinase-like_dom_sf"/>
</dbReference>
<proteinExistence type="predicted"/>
<evidence type="ECO:0000256" key="5">
    <source>
        <dbReference type="ARBA" id="ARBA00022777"/>
    </source>
</evidence>
<keyword evidence="5 12" id="KW-0418">Kinase</keyword>
<dbReference type="FunFam" id="1.10.510.10:FF:000021">
    <property type="entry name" value="Serine/threonine protein kinase"/>
    <property type="match status" value="1"/>
</dbReference>
<dbReference type="PROSITE" id="PS00107">
    <property type="entry name" value="PROTEIN_KINASE_ATP"/>
    <property type="match status" value="1"/>
</dbReference>
<evidence type="ECO:0000256" key="7">
    <source>
        <dbReference type="ARBA" id="ARBA00047899"/>
    </source>
</evidence>
<reference evidence="12 13" key="1">
    <citation type="submission" date="2020-08" db="EMBL/GenBank/DDBJ databases">
        <title>Sequencing the genomes of 1000 actinobacteria strains.</title>
        <authorList>
            <person name="Klenk H.-P."/>
        </authorList>
    </citation>
    <scope>NUCLEOTIDE SEQUENCE [LARGE SCALE GENOMIC DNA]</scope>
    <source>
        <strain evidence="12 13">DSM 44786</strain>
    </source>
</reference>
<sequence>MWGRGTVLGGRYTLTERIGGGGMGDVWRADDGVLERQVAVKVLHPALLEDEQFVERFRREARLLAAIKHPGVVDVYDYGEGDPGSDGQHAYIVMELIDGRPLHEILAEDGAMPPSRALTLVARTLDALQAAHQQGIVHRDLKPSNLMLRSGDRVTVTDFGIARSTASTKITASHSVLGTALYMAPEQAERGPTTPLSDLYSVGVVCYELLTGQVPFGGETVFEIVFKHIQEPAPPLPGLFPQVVRDFVGTALAKRPEDRYPDAAAMAAAARVALKGGPATLPATAPEVVPVAKPVVPPGTEVPEVIEREPRRSWRRILVPVIVPIIITTGAGTALLIDRSPGRSDVTAGGPGSSVLQSGTPNSAASLPSSPGTTPSGPQTPAAGASTPAVPDPNTGSQPGGTAPTSGGQVVVGGGATTVTAPTPNPPAPSRTSAPPVPASSAPVDTVPAGCGGPGWGQIGSVGSGRKLGLPSSDATEGSAVVSGGYAGLGWFRVTGQSTSEFHPCNASNPGMALAWSQSAAQLSNAVNAIRDWSVESAGTAGAVYLHNFLGQGCLTDNGAGRQVTLEECAPGNKLQQWRIP</sequence>
<feature type="domain" description="Protein kinase" evidence="11">
    <location>
        <begin position="12"/>
        <end position="274"/>
    </location>
</feature>
<keyword evidence="3 12" id="KW-0808">Transferase</keyword>
<dbReference type="AlphaFoldDB" id="A0A7W7WKK1"/>
<dbReference type="GO" id="GO:0005524">
    <property type="term" value="F:ATP binding"/>
    <property type="evidence" value="ECO:0007669"/>
    <property type="project" value="UniProtKB-UniRule"/>
</dbReference>
<protein>
    <recommendedName>
        <fullName evidence="1">non-specific serine/threonine protein kinase</fullName>
        <ecNumber evidence="1">2.7.11.1</ecNumber>
    </recommendedName>
</protein>
<dbReference type="PANTHER" id="PTHR43289">
    <property type="entry name" value="MITOGEN-ACTIVATED PROTEIN KINASE KINASE KINASE 20-RELATED"/>
    <property type="match status" value="1"/>
</dbReference>
<dbReference type="PROSITE" id="PS50011">
    <property type="entry name" value="PROTEIN_KINASE_DOM"/>
    <property type="match status" value="1"/>
</dbReference>
<evidence type="ECO:0000256" key="8">
    <source>
        <dbReference type="ARBA" id="ARBA00048679"/>
    </source>
</evidence>
<dbReference type="CDD" id="cd14014">
    <property type="entry name" value="STKc_PknB_like"/>
    <property type="match status" value="1"/>
</dbReference>
<feature type="compositionally biased region" description="Low complexity" evidence="10">
    <location>
        <begin position="430"/>
        <end position="449"/>
    </location>
</feature>
<organism evidence="12 13">
    <name type="scientific">Kitasatospora gansuensis</name>
    <dbReference type="NCBI Taxonomy" id="258050"/>
    <lineage>
        <taxon>Bacteria</taxon>
        <taxon>Bacillati</taxon>
        <taxon>Actinomycetota</taxon>
        <taxon>Actinomycetes</taxon>
        <taxon>Kitasatosporales</taxon>
        <taxon>Streptomycetaceae</taxon>
        <taxon>Kitasatospora</taxon>
    </lineage>
</organism>